<dbReference type="AlphaFoldDB" id="A0AAX6HQZ7"/>
<reference evidence="2" key="1">
    <citation type="journal article" date="2023" name="GigaByte">
        <title>Genome assembly of the bearded iris, Iris pallida Lam.</title>
        <authorList>
            <person name="Bruccoleri R.E."/>
            <person name="Oakeley E.J."/>
            <person name="Faust A.M.E."/>
            <person name="Altorfer M."/>
            <person name="Dessus-Babus S."/>
            <person name="Burckhardt D."/>
            <person name="Oertli M."/>
            <person name="Naumann U."/>
            <person name="Petersen F."/>
            <person name="Wong J."/>
        </authorList>
    </citation>
    <scope>NUCLEOTIDE SEQUENCE</scope>
    <source>
        <strain evidence="2">GSM-AAB239-AS_SAM_17_03QT</strain>
    </source>
</reference>
<accession>A0AAX6HQZ7</accession>
<protein>
    <submittedName>
        <fullName evidence="2">Formin-like protein 3 isoform X1</fullName>
    </submittedName>
</protein>
<evidence type="ECO:0000313" key="3">
    <source>
        <dbReference type="Proteomes" id="UP001140949"/>
    </source>
</evidence>
<feature type="region of interest" description="Disordered" evidence="1">
    <location>
        <begin position="1"/>
        <end position="35"/>
    </location>
</feature>
<name>A0AAX6HQZ7_IRIPA</name>
<evidence type="ECO:0000256" key="1">
    <source>
        <dbReference type="SAM" id="MobiDB-lite"/>
    </source>
</evidence>
<dbReference type="Proteomes" id="UP001140949">
    <property type="component" value="Unassembled WGS sequence"/>
</dbReference>
<feature type="compositionally biased region" description="Basic residues" evidence="1">
    <location>
        <begin position="12"/>
        <end position="25"/>
    </location>
</feature>
<gene>
    <name evidence="2" type="ORF">M6B38_299315</name>
</gene>
<sequence>MHRTPPNLLLPKQRRREQNKNKRKKNDQGVSPWFRRQKGNWERRWSVEIRADRLVHSGVGSKGTRGATSTRRMLSPVWRADGGGTVDPAGRRRGEGFGVNGGGARTRRQAVEPSGRRIWSAARRSS</sequence>
<proteinExistence type="predicted"/>
<comment type="caution">
    <text evidence="2">The sequence shown here is derived from an EMBL/GenBank/DDBJ whole genome shotgun (WGS) entry which is preliminary data.</text>
</comment>
<organism evidence="2 3">
    <name type="scientific">Iris pallida</name>
    <name type="common">Sweet iris</name>
    <dbReference type="NCBI Taxonomy" id="29817"/>
    <lineage>
        <taxon>Eukaryota</taxon>
        <taxon>Viridiplantae</taxon>
        <taxon>Streptophyta</taxon>
        <taxon>Embryophyta</taxon>
        <taxon>Tracheophyta</taxon>
        <taxon>Spermatophyta</taxon>
        <taxon>Magnoliopsida</taxon>
        <taxon>Liliopsida</taxon>
        <taxon>Asparagales</taxon>
        <taxon>Iridaceae</taxon>
        <taxon>Iridoideae</taxon>
        <taxon>Irideae</taxon>
        <taxon>Iris</taxon>
    </lineage>
</organism>
<reference evidence="2" key="2">
    <citation type="submission" date="2023-04" db="EMBL/GenBank/DDBJ databases">
        <authorList>
            <person name="Bruccoleri R.E."/>
            <person name="Oakeley E.J."/>
            <person name="Faust A.-M."/>
            <person name="Dessus-Babus S."/>
            <person name="Altorfer M."/>
            <person name="Burckhardt D."/>
            <person name="Oertli M."/>
            <person name="Naumann U."/>
            <person name="Petersen F."/>
            <person name="Wong J."/>
        </authorList>
    </citation>
    <scope>NUCLEOTIDE SEQUENCE</scope>
    <source>
        <strain evidence="2">GSM-AAB239-AS_SAM_17_03QT</strain>
        <tissue evidence="2">Leaf</tissue>
    </source>
</reference>
<evidence type="ECO:0000313" key="2">
    <source>
        <dbReference type="EMBL" id="KAJ6842934.1"/>
    </source>
</evidence>
<feature type="region of interest" description="Disordered" evidence="1">
    <location>
        <begin position="58"/>
        <end position="126"/>
    </location>
</feature>
<keyword evidence="3" id="KW-1185">Reference proteome</keyword>
<dbReference type="EMBL" id="JANAVB010007399">
    <property type="protein sequence ID" value="KAJ6842934.1"/>
    <property type="molecule type" value="Genomic_DNA"/>
</dbReference>